<accession>A0A834ZEQ4</accession>
<dbReference type="Gene3D" id="3.50.70.10">
    <property type="match status" value="1"/>
</dbReference>
<dbReference type="PANTHER" id="PTHR47284">
    <property type="entry name" value="FATTY-ACID-BINDING PROTEIN 2"/>
    <property type="match status" value="1"/>
</dbReference>
<protein>
    <recommendedName>
        <fullName evidence="2">Chalcone isomerase domain-containing protein</fullName>
    </recommendedName>
</protein>
<evidence type="ECO:0000256" key="1">
    <source>
        <dbReference type="ARBA" id="ARBA00007166"/>
    </source>
</evidence>
<reference evidence="3 4" key="1">
    <citation type="submission" date="2020-04" db="EMBL/GenBank/DDBJ databases">
        <title>Plant Genome Project.</title>
        <authorList>
            <person name="Zhang R.-G."/>
        </authorList>
    </citation>
    <scope>NUCLEOTIDE SEQUENCE [LARGE SCALE GENOMIC DNA]</scope>
    <source>
        <strain evidence="3">YNK0</strain>
        <tissue evidence="3">Leaf</tissue>
    </source>
</reference>
<dbReference type="GO" id="GO:0016872">
    <property type="term" value="F:intramolecular lyase activity"/>
    <property type="evidence" value="ECO:0007669"/>
    <property type="project" value="InterPro"/>
</dbReference>
<dbReference type="GO" id="GO:0005504">
    <property type="term" value="F:fatty acid binding"/>
    <property type="evidence" value="ECO:0007669"/>
    <property type="project" value="TreeGrafter"/>
</dbReference>
<dbReference type="InterPro" id="IPR016087">
    <property type="entry name" value="Chalcone_isomerase"/>
</dbReference>
<dbReference type="OrthoDB" id="18193at2759"/>
<dbReference type="InterPro" id="IPR016089">
    <property type="entry name" value="Chalcone_isomerase_bundle_sf"/>
</dbReference>
<dbReference type="SUPFAM" id="SSF54626">
    <property type="entry name" value="Chalcone isomerase"/>
    <property type="match status" value="1"/>
</dbReference>
<dbReference type="GO" id="GO:0009570">
    <property type="term" value="C:chloroplast stroma"/>
    <property type="evidence" value="ECO:0007669"/>
    <property type="project" value="TreeGrafter"/>
</dbReference>
<evidence type="ECO:0000313" key="3">
    <source>
        <dbReference type="EMBL" id="KAF8401092.1"/>
    </source>
</evidence>
<comment type="caution">
    <text evidence="3">The sequence shown here is derived from an EMBL/GenBank/DDBJ whole genome shotgun (WGS) entry which is preliminary data.</text>
</comment>
<name>A0A834ZEQ4_TETSI</name>
<dbReference type="OMA" id="NIFAGAN"/>
<feature type="domain" description="Chalcone isomerase" evidence="2">
    <location>
        <begin position="247"/>
        <end position="419"/>
    </location>
</feature>
<dbReference type="Proteomes" id="UP000655225">
    <property type="component" value="Unassembled WGS sequence"/>
</dbReference>
<evidence type="ECO:0000259" key="2">
    <source>
        <dbReference type="Pfam" id="PF16035"/>
    </source>
</evidence>
<sequence>MRNSWFFFMDLDGGSPYIFPTEPPVSHSFGGHLLSQISSIVDSSLYQSRYLYVPGSLALQEALNCISKFVGALFWFSCGSNSNLNRKLSGNPHGSKPRSCKSCTQVKHIISCRNNLARLHFRSKSKGESAIPIGFSKFVSSTMRHLFKEAELLQSFPVLSLASALIPPFDSLSPKVLSAPREHVDVQIHGHMDQIPCEDKSGGCGGLSFPDINWTRHAVEPRTGIKFPTVLDNIFAGANNSNLISEVLVGTGFRSMKIIKIKSLKVYAFGLYIHPNSICEKLGPKYASVPVNELNNRPDFFEDLLREDIHMTVRLVVNCNGLKISTVREAFEKSLRARLLKTNPDTDYHCLKAFGSCFTQDIPLPVGTTIDIQQTADGQLITDIGSKRIGVVHSKDLCRAFFDMYVGSVPVSVQAKEEIGRNIASILRSCLRVLDGDELGRALRKFAQLPLGCYSIDGGKGSMAKLLPVEMEGAVATQVAVLWRLNGGRSIDFMEVQGMRLSRREKIGEIMR</sequence>
<proteinExistence type="inferred from homology"/>
<gene>
    <name evidence="3" type="ORF">HHK36_014395</name>
</gene>
<comment type="similarity">
    <text evidence="1">Belongs to the chalcone isomerase family.</text>
</comment>
<dbReference type="Gene3D" id="1.10.890.20">
    <property type="match status" value="1"/>
</dbReference>
<dbReference type="InterPro" id="IPR016088">
    <property type="entry name" value="Chalcone_isomerase_3-sand"/>
</dbReference>
<dbReference type="PANTHER" id="PTHR47284:SF3">
    <property type="entry name" value="FATTY-ACID-BINDING PROTEIN 2"/>
    <property type="match status" value="1"/>
</dbReference>
<organism evidence="3 4">
    <name type="scientific">Tetracentron sinense</name>
    <name type="common">Spur-leaf</name>
    <dbReference type="NCBI Taxonomy" id="13715"/>
    <lineage>
        <taxon>Eukaryota</taxon>
        <taxon>Viridiplantae</taxon>
        <taxon>Streptophyta</taxon>
        <taxon>Embryophyta</taxon>
        <taxon>Tracheophyta</taxon>
        <taxon>Spermatophyta</taxon>
        <taxon>Magnoliopsida</taxon>
        <taxon>Trochodendrales</taxon>
        <taxon>Trochodendraceae</taxon>
        <taxon>Tetracentron</taxon>
    </lineage>
</organism>
<keyword evidence="4" id="KW-1185">Reference proteome</keyword>
<dbReference type="InterPro" id="IPR036298">
    <property type="entry name" value="Chalcone_isomerase_sf"/>
</dbReference>
<dbReference type="Pfam" id="PF16035">
    <property type="entry name" value="Chalcone_2"/>
    <property type="match status" value="1"/>
</dbReference>
<evidence type="ECO:0000313" key="4">
    <source>
        <dbReference type="Proteomes" id="UP000655225"/>
    </source>
</evidence>
<dbReference type="AlphaFoldDB" id="A0A834ZEQ4"/>
<dbReference type="EMBL" id="JABCRI010000009">
    <property type="protein sequence ID" value="KAF8401092.1"/>
    <property type="molecule type" value="Genomic_DNA"/>
</dbReference>